<evidence type="ECO:0000313" key="2">
    <source>
        <dbReference type="Proteomes" id="UP000016923"/>
    </source>
</evidence>
<organism evidence="1 2">
    <name type="scientific">Ophiostoma piceae (strain UAMH 11346)</name>
    <name type="common">Sap stain fungus</name>
    <dbReference type="NCBI Taxonomy" id="1262450"/>
    <lineage>
        <taxon>Eukaryota</taxon>
        <taxon>Fungi</taxon>
        <taxon>Dikarya</taxon>
        <taxon>Ascomycota</taxon>
        <taxon>Pezizomycotina</taxon>
        <taxon>Sordariomycetes</taxon>
        <taxon>Sordariomycetidae</taxon>
        <taxon>Ophiostomatales</taxon>
        <taxon>Ophiostomataceae</taxon>
        <taxon>Ophiostoma</taxon>
    </lineage>
</organism>
<dbReference type="EMBL" id="KE148160">
    <property type="protein sequence ID" value="EPE04585.1"/>
    <property type="molecule type" value="Genomic_DNA"/>
</dbReference>
<gene>
    <name evidence="1" type="ORF">F503_03647</name>
</gene>
<dbReference type="HOGENOM" id="CLU_2109743_0_0_1"/>
<dbReference type="AlphaFoldDB" id="S3CV12"/>
<reference evidence="1 2" key="1">
    <citation type="journal article" date="2013" name="BMC Genomics">
        <title>The genome and transcriptome of the pine saprophyte Ophiostoma piceae, and a comparison with the bark beetle-associated pine pathogen Grosmannia clavigera.</title>
        <authorList>
            <person name="Haridas S."/>
            <person name="Wang Y."/>
            <person name="Lim L."/>
            <person name="Massoumi Alamouti S."/>
            <person name="Jackman S."/>
            <person name="Docking R."/>
            <person name="Robertson G."/>
            <person name="Birol I."/>
            <person name="Bohlmann J."/>
            <person name="Breuil C."/>
        </authorList>
    </citation>
    <scope>NUCLEOTIDE SEQUENCE [LARGE SCALE GENOMIC DNA]</scope>
    <source>
        <strain evidence="1 2">UAMH 11346</strain>
    </source>
</reference>
<protein>
    <submittedName>
        <fullName evidence="1">Uncharacterized protein</fullName>
    </submittedName>
</protein>
<sequence>MPRVSERLLRALLIETHCCGLDGFMVCESVSALRGMGTGTQVLSYACLVPQVSDSDSAGVLSCSLVFRFLVLATAVERDKGVLEELIMAATLNKNKLGQWPAAASHGLPRVVPSF</sequence>
<keyword evidence="2" id="KW-1185">Reference proteome</keyword>
<proteinExistence type="predicted"/>
<dbReference type="VEuPathDB" id="FungiDB:F503_03647"/>
<evidence type="ECO:0000313" key="1">
    <source>
        <dbReference type="EMBL" id="EPE04585.1"/>
    </source>
</evidence>
<accession>S3CV12</accession>
<dbReference type="Proteomes" id="UP000016923">
    <property type="component" value="Unassembled WGS sequence"/>
</dbReference>
<name>S3CV12_OPHP1</name>